<proteinExistence type="predicted"/>
<evidence type="ECO:0000313" key="1">
    <source>
        <dbReference type="EMBL" id="RUS57543.1"/>
    </source>
</evidence>
<dbReference type="AlphaFoldDB" id="A0A433RW99"/>
<dbReference type="Proteomes" id="UP000288623">
    <property type="component" value="Unassembled WGS sequence"/>
</dbReference>
<protein>
    <submittedName>
        <fullName evidence="1">Uncharacterized protein</fullName>
    </submittedName>
</protein>
<name>A0A433RW99_9BACL</name>
<keyword evidence="2" id="KW-1185">Reference proteome</keyword>
<organism evidence="1 2">
    <name type="scientific">Candidatus Kurthia intestinigallinarum</name>
    <dbReference type="NCBI Taxonomy" id="1562256"/>
    <lineage>
        <taxon>Bacteria</taxon>
        <taxon>Bacillati</taxon>
        <taxon>Bacillota</taxon>
        <taxon>Bacilli</taxon>
        <taxon>Bacillales</taxon>
        <taxon>Caryophanaceae</taxon>
        <taxon>Kurthia</taxon>
    </lineage>
</organism>
<dbReference type="EMBL" id="JTFC01000021">
    <property type="protein sequence ID" value="RUS57543.1"/>
    <property type="molecule type" value="Genomic_DNA"/>
</dbReference>
<accession>A0A433RW99</accession>
<reference evidence="1 2" key="1">
    <citation type="submission" date="2014-11" db="EMBL/GenBank/DDBJ databases">
        <title>Genome sequence and analysis of novel Kurthia sp.</title>
        <authorList>
            <person name="Lawson J.N."/>
            <person name="Gonzalez J.E."/>
            <person name="Rinauldi L."/>
            <person name="Xuan Z."/>
            <person name="Firman A."/>
            <person name="Shaddox L."/>
            <person name="Trudeau A."/>
            <person name="Shah S."/>
            <person name="Reiman D."/>
        </authorList>
    </citation>
    <scope>NUCLEOTIDE SEQUENCE [LARGE SCALE GENOMIC DNA]</scope>
    <source>
        <strain evidence="1 2">3B1D</strain>
    </source>
</reference>
<gene>
    <name evidence="1" type="ORF">QI30_05365</name>
</gene>
<dbReference type="RefSeq" id="WP_233600529.1">
    <property type="nucleotide sequence ID" value="NZ_JTFC01000021.1"/>
</dbReference>
<comment type="caution">
    <text evidence="1">The sequence shown here is derived from an EMBL/GenBank/DDBJ whole genome shotgun (WGS) entry which is preliminary data.</text>
</comment>
<sequence>MIVNDDDRTAFLLIYDERRPQKKAEDGNHIKLFLISTFELSEAAYEDVLRFNDDLLDMKYNCSYFMESVKVAEEFEFDFPFEMRAIRTYVEELVHVLKLDVTLPELSEKDFNYLSQD</sequence>
<evidence type="ECO:0000313" key="2">
    <source>
        <dbReference type="Proteomes" id="UP000288623"/>
    </source>
</evidence>